<feature type="domain" description="Peptidase A1" evidence="12">
    <location>
        <begin position="72"/>
        <end position="401"/>
    </location>
</feature>
<dbReference type="CDD" id="cd00457">
    <property type="entry name" value="PEBP"/>
    <property type="match status" value="1"/>
</dbReference>
<dbReference type="Gene3D" id="2.40.70.10">
    <property type="entry name" value="Acid Proteases"/>
    <property type="match status" value="2"/>
</dbReference>
<reference evidence="13 14" key="1">
    <citation type="submission" date="2020-05" db="EMBL/GenBank/DDBJ databases">
        <title>Identification and distribution of gene clusters putatively required for synthesis of sphingolipid metabolism inhibitors in phylogenetically diverse species of the filamentous fungus Fusarium.</title>
        <authorList>
            <person name="Kim H.-S."/>
            <person name="Busman M."/>
            <person name="Brown D.W."/>
            <person name="Divon H."/>
            <person name="Uhlig S."/>
            <person name="Proctor R.H."/>
        </authorList>
    </citation>
    <scope>NUCLEOTIDE SEQUENCE [LARGE SCALE GENOMIC DNA]</scope>
    <source>
        <strain evidence="13 14">NRRL 36939</strain>
    </source>
</reference>
<evidence type="ECO:0000256" key="10">
    <source>
        <dbReference type="RuleBase" id="RU000454"/>
    </source>
</evidence>
<feature type="active site" evidence="8">
    <location>
        <position position="283"/>
    </location>
</feature>
<keyword evidence="4 10" id="KW-0064">Aspartyl protease</keyword>
<comment type="similarity">
    <text evidence="1 10">Belongs to the peptidase A1 family.</text>
</comment>
<dbReference type="PROSITE" id="PS51767">
    <property type="entry name" value="PEPTIDASE_A1"/>
    <property type="match status" value="1"/>
</dbReference>
<evidence type="ECO:0000313" key="13">
    <source>
        <dbReference type="EMBL" id="KAF5579514.1"/>
    </source>
</evidence>
<dbReference type="PANTHER" id="PTHR47966">
    <property type="entry name" value="BETA-SITE APP-CLEAVING ENZYME, ISOFORM A-RELATED"/>
    <property type="match status" value="1"/>
</dbReference>
<accession>A0A8H5KUN8</accession>
<evidence type="ECO:0000256" key="3">
    <source>
        <dbReference type="ARBA" id="ARBA00022729"/>
    </source>
</evidence>
<dbReference type="SUPFAM" id="SSF49777">
    <property type="entry name" value="PEBP-like"/>
    <property type="match status" value="1"/>
</dbReference>
<keyword evidence="14" id="KW-1185">Reference proteome</keyword>
<feature type="disulfide bond" evidence="9">
    <location>
        <begin position="318"/>
        <end position="365"/>
    </location>
</feature>
<dbReference type="InterPro" id="IPR033121">
    <property type="entry name" value="PEPTIDASE_A1"/>
</dbReference>
<organism evidence="13 14">
    <name type="scientific">Fusarium pseudocircinatum</name>
    <dbReference type="NCBI Taxonomy" id="56676"/>
    <lineage>
        <taxon>Eukaryota</taxon>
        <taxon>Fungi</taxon>
        <taxon>Dikarya</taxon>
        <taxon>Ascomycota</taxon>
        <taxon>Pezizomycotina</taxon>
        <taxon>Sordariomycetes</taxon>
        <taxon>Hypocreomycetidae</taxon>
        <taxon>Hypocreales</taxon>
        <taxon>Nectriaceae</taxon>
        <taxon>Fusarium</taxon>
        <taxon>Fusarium fujikuroi species complex</taxon>
    </lineage>
</organism>
<dbReference type="PANTHER" id="PTHR47966:SF65">
    <property type="entry name" value="ASPARTIC-TYPE ENDOPEPTIDASE"/>
    <property type="match status" value="1"/>
</dbReference>
<feature type="chain" id="PRO_5034426154" description="Probable aspartic-type endopeptidase OPSB" evidence="11">
    <location>
        <begin position="20"/>
        <end position="684"/>
    </location>
</feature>
<evidence type="ECO:0000256" key="4">
    <source>
        <dbReference type="ARBA" id="ARBA00022750"/>
    </source>
</evidence>
<evidence type="ECO:0000259" key="12">
    <source>
        <dbReference type="PROSITE" id="PS51767"/>
    </source>
</evidence>
<sequence length="684" mass="74058">MKSIQLSSLLLSLLPLTQAISLNKRDNGLEPRVMSVEIQRRTISDPVSNDRKRLCRRDGTVDIDIDNEQSLYFLNASLGTPAQDFRLHLDTGSSDLWVNAEGSKLCSTHANICSESGLYSPNKSSTYEYLNSDFNISYADGSGASGDYATETFRMGSVKLEDLQFGIGYVTSDNEGVLGIGYKSNEAQVGQLNRDAYDNLPAKLASKGLIASNAYSLYLNDLESATGTILFGGVDQEQYIGDLVTLSINKVNGGFSEFSITLQSVSADSETIVDNLDLAVILDSGSTLSYLPASLTSDIYDIVGAQYEEGQSVAYVPCDIGNDSGNFTFKFKDSAEISVSLSEMVLDFTDVTGNQLSFDNGQAACTFGIAPTTGDFSILGDTFLRSAYVVFDLDNNEISLAQSNFNATKSHILEIGTGKNAVPTVTGSGSSDNKENAAASLSPLGGDAAISMVAGAFALGLQPAVDGMLQQTLHLEPIYVEQYRMTAYIELAASWLFKTAKGRDAKAFFTTPAFAEHPEPTLAVTSPDCGPDGATLGKDYMHGDQYKFPELSWDSYSGVREWLLVSEDPDAPLPTPICHGIYLGIPSEKTGVVGSDFEPVEKTSNRLAGGFYYGANRIGSIYGAPRPLLNHGIHRYWYEVIGLNEPLDDKFKTSKPNRDQVAEAINGKVVVWGRWTGQCERRWE</sequence>
<comment type="caution">
    <text evidence="13">The sequence shown here is derived from an EMBL/GenBank/DDBJ whole genome shotgun (WGS) entry which is preliminary data.</text>
</comment>
<evidence type="ECO:0000256" key="6">
    <source>
        <dbReference type="ARBA" id="ARBA00067536"/>
    </source>
</evidence>
<evidence type="ECO:0000256" key="7">
    <source>
        <dbReference type="ARBA" id="ARBA00068059"/>
    </source>
</evidence>
<dbReference type="SUPFAM" id="SSF50630">
    <property type="entry name" value="Acid proteases"/>
    <property type="match status" value="1"/>
</dbReference>
<evidence type="ECO:0000256" key="5">
    <source>
        <dbReference type="ARBA" id="ARBA00022801"/>
    </source>
</evidence>
<dbReference type="InterPro" id="IPR008914">
    <property type="entry name" value="PEBP"/>
</dbReference>
<feature type="active site" evidence="8">
    <location>
        <position position="90"/>
    </location>
</feature>
<dbReference type="GO" id="GO:0004190">
    <property type="term" value="F:aspartic-type endopeptidase activity"/>
    <property type="evidence" value="ECO:0007669"/>
    <property type="project" value="UniProtKB-KW"/>
</dbReference>
<dbReference type="InterPro" id="IPR021109">
    <property type="entry name" value="Peptidase_aspartic_dom_sf"/>
</dbReference>
<dbReference type="InterPro" id="IPR049556">
    <property type="entry name" value="PhiB"/>
</dbReference>
<dbReference type="InterPro" id="IPR036610">
    <property type="entry name" value="PEBP-like_sf"/>
</dbReference>
<dbReference type="PRINTS" id="PR00792">
    <property type="entry name" value="PEPSIN"/>
</dbReference>
<dbReference type="Pfam" id="PF01161">
    <property type="entry name" value="PBP"/>
    <property type="match status" value="1"/>
</dbReference>
<dbReference type="EMBL" id="JAAOAS010000332">
    <property type="protein sequence ID" value="KAF5579514.1"/>
    <property type="molecule type" value="Genomic_DNA"/>
</dbReference>
<keyword evidence="5 10" id="KW-0378">Hydrolase</keyword>
<dbReference type="InterPro" id="IPR001969">
    <property type="entry name" value="Aspartic_peptidase_AS"/>
</dbReference>
<evidence type="ECO:0000313" key="14">
    <source>
        <dbReference type="Proteomes" id="UP000546213"/>
    </source>
</evidence>
<proteinExistence type="inferred from homology"/>
<evidence type="ECO:0000256" key="2">
    <source>
        <dbReference type="ARBA" id="ARBA00022670"/>
    </source>
</evidence>
<dbReference type="AlphaFoldDB" id="A0A8H5KUN8"/>
<keyword evidence="9" id="KW-1015">Disulfide bond</keyword>
<name>A0A8H5KUN8_9HYPO</name>
<protein>
    <recommendedName>
        <fullName evidence="7">Probable aspartic-type endopeptidase OPSB</fullName>
    </recommendedName>
    <alternativeName>
        <fullName evidence="6">Probable aspartic-type endopeptidase opsB</fullName>
    </alternativeName>
</protein>
<gene>
    <name evidence="13" type="ORF">FPCIR_11048</name>
</gene>
<dbReference type="InterPro" id="IPR001461">
    <property type="entry name" value="Aspartic_peptidase_A1"/>
</dbReference>
<dbReference type="Gene3D" id="3.90.280.10">
    <property type="entry name" value="PEBP-like"/>
    <property type="match status" value="1"/>
</dbReference>
<dbReference type="Pfam" id="PF00026">
    <property type="entry name" value="Asp"/>
    <property type="match status" value="1"/>
</dbReference>
<feature type="signal peptide" evidence="11">
    <location>
        <begin position="1"/>
        <end position="19"/>
    </location>
</feature>
<dbReference type="GO" id="GO:0006508">
    <property type="term" value="P:proteolysis"/>
    <property type="evidence" value="ECO:0007669"/>
    <property type="project" value="UniProtKB-KW"/>
</dbReference>
<evidence type="ECO:0000256" key="1">
    <source>
        <dbReference type="ARBA" id="ARBA00007447"/>
    </source>
</evidence>
<evidence type="ECO:0000256" key="8">
    <source>
        <dbReference type="PIRSR" id="PIRSR601461-1"/>
    </source>
</evidence>
<dbReference type="PROSITE" id="PS00141">
    <property type="entry name" value="ASP_PROTEASE"/>
    <property type="match status" value="1"/>
</dbReference>
<dbReference type="Proteomes" id="UP000546213">
    <property type="component" value="Unassembled WGS sequence"/>
</dbReference>
<dbReference type="FunFam" id="2.40.70.10:FF:000011">
    <property type="entry name" value="Aspartic protease"/>
    <property type="match status" value="1"/>
</dbReference>
<keyword evidence="2 10" id="KW-0645">Protease</keyword>
<dbReference type="InterPro" id="IPR033876">
    <property type="entry name" value="SAP-like"/>
</dbReference>
<keyword evidence="3 11" id="KW-0732">Signal</keyword>
<dbReference type="CDD" id="cd05474">
    <property type="entry name" value="SAP_like"/>
    <property type="match status" value="1"/>
</dbReference>
<evidence type="ECO:0000256" key="9">
    <source>
        <dbReference type="PIRSR" id="PIRSR601461-2"/>
    </source>
</evidence>
<dbReference type="OrthoDB" id="771136at2759"/>
<evidence type="ECO:0000256" key="11">
    <source>
        <dbReference type="SAM" id="SignalP"/>
    </source>
</evidence>